<sequence>MGWSISVDERIADAVIASFTDSVERSRARLSAFSRKDWERAYLWLIASGMTLYFLDRLQTLGIEDSLPPITIAKFQQNLADNRRRNSALMEEFIAINCAFVQAGIRYANAKGFTLAPDYCPDSALRNQLDFDFLVDEKYLGCCRSILTAAGYVQSVESASAWEFKAGASKPARTEDHYKPRPERRVELHFARVGSPRWLLCDAQLARIVQRTWHGRSFPVFAPEDQFIIQALHILSHLRSPCTRLSWLLEYMRFVSTHEHNSTLWESVRERSQATRDAAIAIGLATLLSRRFFGGRAPDQLNKWTLDCLPAGVKLWADCYGHGACLSKFPGTKLYLLLEGELGRGDIQWLVKRRHRLIPPRKVPQITLAEQNESLWKRMRRALYQARFTLFRLRFHLVEDLRYMIELSRWKRLLAAQSIHNLLPSAEK</sequence>
<evidence type="ECO:0000313" key="2">
    <source>
        <dbReference type="Proteomes" id="UP000648801"/>
    </source>
</evidence>
<evidence type="ECO:0000313" key="1">
    <source>
        <dbReference type="EMBL" id="GGA56601.1"/>
    </source>
</evidence>
<name>A0A916RHY9_9BACT</name>
<protein>
    <recommendedName>
        <fullName evidence="3">Nucleotidyltransferase family protein</fullName>
    </recommendedName>
</protein>
<dbReference type="RefSeq" id="WP_188757743.1">
    <property type="nucleotide sequence ID" value="NZ_BMJB01000001.1"/>
</dbReference>
<organism evidence="1 2">
    <name type="scientific">Edaphobacter acidisoli</name>
    <dbReference type="NCBI Taxonomy" id="2040573"/>
    <lineage>
        <taxon>Bacteria</taxon>
        <taxon>Pseudomonadati</taxon>
        <taxon>Acidobacteriota</taxon>
        <taxon>Terriglobia</taxon>
        <taxon>Terriglobales</taxon>
        <taxon>Acidobacteriaceae</taxon>
        <taxon>Edaphobacter</taxon>
    </lineage>
</organism>
<reference evidence="1" key="2">
    <citation type="submission" date="2020-09" db="EMBL/GenBank/DDBJ databases">
        <authorList>
            <person name="Sun Q."/>
            <person name="Zhou Y."/>
        </authorList>
    </citation>
    <scope>NUCLEOTIDE SEQUENCE</scope>
    <source>
        <strain evidence="1">CGMCC 1.15447</strain>
    </source>
</reference>
<dbReference type="Proteomes" id="UP000648801">
    <property type="component" value="Unassembled WGS sequence"/>
</dbReference>
<reference evidence="1" key="1">
    <citation type="journal article" date="2014" name="Int. J. Syst. Evol. Microbiol.">
        <title>Complete genome sequence of Corynebacterium casei LMG S-19264T (=DSM 44701T), isolated from a smear-ripened cheese.</title>
        <authorList>
            <consortium name="US DOE Joint Genome Institute (JGI-PGF)"/>
            <person name="Walter F."/>
            <person name="Albersmeier A."/>
            <person name="Kalinowski J."/>
            <person name="Ruckert C."/>
        </authorList>
    </citation>
    <scope>NUCLEOTIDE SEQUENCE</scope>
    <source>
        <strain evidence="1">CGMCC 1.15447</strain>
    </source>
</reference>
<dbReference type="EMBL" id="BMJB01000001">
    <property type="protein sequence ID" value="GGA56601.1"/>
    <property type="molecule type" value="Genomic_DNA"/>
</dbReference>
<keyword evidence="2" id="KW-1185">Reference proteome</keyword>
<evidence type="ECO:0008006" key="3">
    <source>
        <dbReference type="Google" id="ProtNLM"/>
    </source>
</evidence>
<accession>A0A916RHY9</accession>
<dbReference type="InterPro" id="IPR039498">
    <property type="entry name" value="NTP_transf_5"/>
</dbReference>
<proteinExistence type="predicted"/>
<gene>
    <name evidence="1" type="ORF">GCM10011507_04910</name>
</gene>
<dbReference type="Pfam" id="PF14907">
    <property type="entry name" value="NTP_transf_5"/>
    <property type="match status" value="1"/>
</dbReference>
<comment type="caution">
    <text evidence="1">The sequence shown here is derived from an EMBL/GenBank/DDBJ whole genome shotgun (WGS) entry which is preliminary data.</text>
</comment>
<dbReference type="AlphaFoldDB" id="A0A916RHY9"/>